<dbReference type="InterPro" id="IPR027483">
    <property type="entry name" value="PInositol-4-P-4/5-kinase_C_sf"/>
</dbReference>
<dbReference type="GO" id="GO:0016308">
    <property type="term" value="F:1-phosphatidylinositol-4-phosphate 5-kinase activity"/>
    <property type="evidence" value="ECO:0007669"/>
    <property type="project" value="TreeGrafter"/>
</dbReference>
<reference evidence="3" key="1">
    <citation type="journal article" date="2020" name="Stud. Mycol.">
        <title>101 Dothideomycetes genomes: a test case for predicting lifestyles and emergence of pathogens.</title>
        <authorList>
            <person name="Haridas S."/>
            <person name="Albert R."/>
            <person name="Binder M."/>
            <person name="Bloem J."/>
            <person name="Labutti K."/>
            <person name="Salamov A."/>
            <person name="Andreopoulos B."/>
            <person name="Baker S."/>
            <person name="Barry K."/>
            <person name="Bills G."/>
            <person name="Bluhm B."/>
            <person name="Cannon C."/>
            <person name="Castanera R."/>
            <person name="Culley D."/>
            <person name="Daum C."/>
            <person name="Ezra D."/>
            <person name="Gonzalez J."/>
            <person name="Henrissat B."/>
            <person name="Kuo A."/>
            <person name="Liang C."/>
            <person name="Lipzen A."/>
            <person name="Lutzoni F."/>
            <person name="Magnuson J."/>
            <person name="Mondo S."/>
            <person name="Nolan M."/>
            <person name="Ohm R."/>
            <person name="Pangilinan J."/>
            <person name="Park H.-J."/>
            <person name="Ramirez L."/>
            <person name="Alfaro M."/>
            <person name="Sun H."/>
            <person name="Tritt A."/>
            <person name="Yoshinaga Y."/>
            <person name="Zwiers L.-H."/>
            <person name="Turgeon B."/>
            <person name="Goodwin S."/>
            <person name="Spatafora J."/>
            <person name="Crous P."/>
            <person name="Grigoriev I."/>
        </authorList>
    </citation>
    <scope>NUCLEOTIDE SEQUENCE</scope>
    <source>
        <strain evidence="3">CBS 115976</strain>
    </source>
</reference>
<dbReference type="Gene3D" id="3.30.800.10">
    <property type="entry name" value="Phosphatidylinositol Phosphate Kinase II Beta"/>
    <property type="match status" value="1"/>
</dbReference>
<dbReference type="EMBL" id="MU004239">
    <property type="protein sequence ID" value="KAF2666424.1"/>
    <property type="molecule type" value="Genomic_DNA"/>
</dbReference>
<keyword evidence="1" id="KW-0547">Nucleotide-binding</keyword>
<feature type="domain" description="PIPK" evidence="2">
    <location>
        <begin position="1"/>
        <end position="335"/>
    </location>
</feature>
<keyword evidence="1" id="KW-0418">Kinase</keyword>
<dbReference type="SUPFAM" id="SSF56104">
    <property type="entry name" value="SAICAR synthase-like"/>
    <property type="match status" value="1"/>
</dbReference>
<dbReference type="PANTHER" id="PTHR23086:SF126">
    <property type="entry name" value="PIPK DOMAIN-CONTAINING PROTEIN"/>
    <property type="match status" value="1"/>
</dbReference>
<dbReference type="Proteomes" id="UP000799302">
    <property type="component" value="Unassembled WGS sequence"/>
</dbReference>
<name>A0A6A6U652_9PEZI</name>
<protein>
    <submittedName>
        <fullName evidence="3">SAICAR synthase-like protein</fullName>
    </submittedName>
</protein>
<dbReference type="InterPro" id="IPR027484">
    <property type="entry name" value="PInositol-4-P-5-kinase_N"/>
</dbReference>
<dbReference type="InterPro" id="IPR002498">
    <property type="entry name" value="PInositol-4-P-4/5-kinase_core"/>
</dbReference>
<dbReference type="Pfam" id="PF01504">
    <property type="entry name" value="PIP5K"/>
    <property type="match status" value="1"/>
</dbReference>
<keyword evidence="1" id="KW-0808">Transferase</keyword>
<proteinExistence type="predicted"/>
<organism evidence="3 4">
    <name type="scientific">Microthyrium microscopicum</name>
    <dbReference type="NCBI Taxonomy" id="703497"/>
    <lineage>
        <taxon>Eukaryota</taxon>
        <taxon>Fungi</taxon>
        <taxon>Dikarya</taxon>
        <taxon>Ascomycota</taxon>
        <taxon>Pezizomycotina</taxon>
        <taxon>Dothideomycetes</taxon>
        <taxon>Dothideomycetes incertae sedis</taxon>
        <taxon>Microthyriales</taxon>
        <taxon>Microthyriaceae</taxon>
        <taxon>Microthyrium</taxon>
    </lineage>
</organism>
<sequence length="352" mass="40888">MGRQANISRAILQAIHDDDDGKKKNLARILYFFKVIDISLTRFRPDVFEHLRRIVWEFDVEDYRQSFNTDSLKPTGDLGYSGSTFFTTQDAKYLIKSLPRRSEYHFFKVEMLDAYASHMAENPESLLVRITDFLHAPRRAIGSILRITPAHHIVMENILFGKDEDDLGEEWETYDLKPVSYFYPERDLAGGHLASDAVKERLLDTFDDRVRVSKKQKDILMDQLASDSKLLMDVNVVDYSLFLVRYPAAHVNAREIPEVDARASAWRSGIKSSDGRWIYRAVILDFFWAKHKFHAMAMTVLIRSFNFISGKGHMSITTDAADYRKRFLQMVETLFEHENRSDEMRNFGTMSG</sequence>
<dbReference type="Gene3D" id="3.30.810.10">
    <property type="entry name" value="2-Layer Sandwich"/>
    <property type="match status" value="1"/>
</dbReference>
<dbReference type="AlphaFoldDB" id="A0A6A6U652"/>
<keyword evidence="4" id="KW-1185">Reference proteome</keyword>
<dbReference type="GO" id="GO:0046854">
    <property type="term" value="P:phosphatidylinositol phosphate biosynthetic process"/>
    <property type="evidence" value="ECO:0007669"/>
    <property type="project" value="TreeGrafter"/>
</dbReference>
<gene>
    <name evidence="3" type="ORF">BT63DRAFT_58418</name>
</gene>
<evidence type="ECO:0000313" key="3">
    <source>
        <dbReference type="EMBL" id="KAF2666424.1"/>
    </source>
</evidence>
<dbReference type="InterPro" id="IPR023610">
    <property type="entry name" value="PInositol-4/5-P-5/4-kinase"/>
</dbReference>
<evidence type="ECO:0000259" key="2">
    <source>
        <dbReference type="PROSITE" id="PS51455"/>
    </source>
</evidence>
<dbReference type="PROSITE" id="PS51455">
    <property type="entry name" value="PIPK"/>
    <property type="match status" value="1"/>
</dbReference>
<accession>A0A6A6U652</accession>
<dbReference type="SMART" id="SM00330">
    <property type="entry name" value="PIPKc"/>
    <property type="match status" value="1"/>
</dbReference>
<keyword evidence="1" id="KW-0067">ATP-binding</keyword>
<dbReference type="PANTHER" id="PTHR23086">
    <property type="entry name" value="PHOSPHATIDYLINOSITOL-4-PHOSPHATE 5-KINASE"/>
    <property type="match status" value="1"/>
</dbReference>
<dbReference type="GO" id="GO:0005524">
    <property type="term" value="F:ATP binding"/>
    <property type="evidence" value="ECO:0007669"/>
    <property type="project" value="UniProtKB-UniRule"/>
</dbReference>
<dbReference type="GO" id="GO:0005886">
    <property type="term" value="C:plasma membrane"/>
    <property type="evidence" value="ECO:0007669"/>
    <property type="project" value="TreeGrafter"/>
</dbReference>
<evidence type="ECO:0000256" key="1">
    <source>
        <dbReference type="PROSITE-ProRule" id="PRU00781"/>
    </source>
</evidence>
<evidence type="ECO:0000313" key="4">
    <source>
        <dbReference type="Proteomes" id="UP000799302"/>
    </source>
</evidence>
<dbReference type="OrthoDB" id="70770at2759"/>